<dbReference type="InterPro" id="IPR008969">
    <property type="entry name" value="CarboxyPept-like_regulatory"/>
</dbReference>
<feature type="chain" id="PRO_5036333697" evidence="8">
    <location>
        <begin position="27"/>
        <end position="1053"/>
    </location>
</feature>
<evidence type="ECO:0000256" key="4">
    <source>
        <dbReference type="ARBA" id="ARBA00022692"/>
    </source>
</evidence>
<keyword evidence="8" id="KW-0732">Signal</keyword>
<dbReference type="OrthoDB" id="9768177at2"/>
<dbReference type="Pfam" id="PF07715">
    <property type="entry name" value="Plug"/>
    <property type="match status" value="1"/>
</dbReference>
<name>A0A380ZB74_9BACE</name>
<keyword evidence="3 7" id="KW-1134">Transmembrane beta strand</keyword>
<accession>A0A380ZB74</accession>
<dbReference type="Gene3D" id="2.60.40.1120">
    <property type="entry name" value="Carboxypeptidase-like, regulatory domain"/>
    <property type="match status" value="1"/>
</dbReference>
<feature type="signal peptide" evidence="8">
    <location>
        <begin position="1"/>
        <end position="26"/>
    </location>
</feature>
<dbReference type="EMBL" id="UFSX01000002">
    <property type="protein sequence ID" value="SUV44233.1"/>
    <property type="molecule type" value="Genomic_DNA"/>
</dbReference>
<dbReference type="Gene3D" id="2.40.170.20">
    <property type="entry name" value="TonB-dependent receptor, beta-barrel domain"/>
    <property type="match status" value="1"/>
</dbReference>
<evidence type="ECO:0000313" key="11">
    <source>
        <dbReference type="EMBL" id="SUV44233.1"/>
    </source>
</evidence>
<dbReference type="Gene3D" id="2.170.130.10">
    <property type="entry name" value="TonB-dependent receptor, plug domain"/>
    <property type="match status" value="1"/>
</dbReference>
<dbReference type="InterPro" id="IPR012910">
    <property type="entry name" value="Plug_dom"/>
</dbReference>
<evidence type="ECO:0000256" key="3">
    <source>
        <dbReference type="ARBA" id="ARBA00022452"/>
    </source>
</evidence>
<dbReference type="InterPro" id="IPR039426">
    <property type="entry name" value="TonB-dep_rcpt-like"/>
</dbReference>
<dbReference type="Proteomes" id="UP000254424">
    <property type="component" value="Unassembled WGS sequence"/>
</dbReference>
<evidence type="ECO:0000256" key="8">
    <source>
        <dbReference type="SAM" id="SignalP"/>
    </source>
</evidence>
<dbReference type="SUPFAM" id="SSF49464">
    <property type="entry name" value="Carboxypeptidase regulatory domain-like"/>
    <property type="match status" value="1"/>
</dbReference>
<organism evidence="11 12">
    <name type="scientific">Bacteroides eggerthii</name>
    <dbReference type="NCBI Taxonomy" id="28111"/>
    <lineage>
        <taxon>Bacteria</taxon>
        <taxon>Pseudomonadati</taxon>
        <taxon>Bacteroidota</taxon>
        <taxon>Bacteroidia</taxon>
        <taxon>Bacteroidales</taxon>
        <taxon>Bacteroidaceae</taxon>
        <taxon>Bacteroides</taxon>
    </lineage>
</organism>
<dbReference type="STRING" id="483216.BACEGG_00215"/>
<protein>
    <submittedName>
        <fullName evidence="10 11">TonB-dependent receptor</fullName>
    </submittedName>
</protein>
<keyword evidence="6 7" id="KW-0998">Cell outer membrane</keyword>
<dbReference type="InterPro" id="IPR023996">
    <property type="entry name" value="TonB-dep_OMP_SusC/RagA"/>
</dbReference>
<dbReference type="NCBIfam" id="TIGR04057">
    <property type="entry name" value="SusC_RagA_signa"/>
    <property type="match status" value="1"/>
</dbReference>
<dbReference type="InterPro" id="IPR037066">
    <property type="entry name" value="Plug_dom_sf"/>
</dbReference>
<evidence type="ECO:0000313" key="10">
    <source>
        <dbReference type="EMBL" id="NME85667.1"/>
    </source>
</evidence>
<keyword evidence="4 7" id="KW-0812">Transmembrane</keyword>
<dbReference type="InterPro" id="IPR023997">
    <property type="entry name" value="TonB-dep_OMP_SusC/RagA_CS"/>
</dbReference>
<dbReference type="Proteomes" id="UP000520291">
    <property type="component" value="Unassembled WGS sequence"/>
</dbReference>
<proteinExistence type="inferred from homology"/>
<keyword evidence="5 7" id="KW-0472">Membrane</keyword>
<evidence type="ECO:0000256" key="6">
    <source>
        <dbReference type="ARBA" id="ARBA00023237"/>
    </source>
</evidence>
<evidence type="ECO:0000259" key="9">
    <source>
        <dbReference type="Pfam" id="PF07715"/>
    </source>
</evidence>
<evidence type="ECO:0000256" key="7">
    <source>
        <dbReference type="PROSITE-ProRule" id="PRU01360"/>
    </source>
</evidence>
<comment type="subcellular location">
    <subcellularLocation>
        <location evidence="1 7">Cell outer membrane</location>
        <topology evidence="1 7">Multi-pass membrane protein</topology>
    </subcellularLocation>
</comment>
<dbReference type="NCBIfam" id="TIGR04056">
    <property type="entry name" value="OMP_RagA_SusC"/>
    <property type="match status" value="1"/>
</dbReference>
<reference evidence="11 12" key="1">
    <citation type="submission" date="2018-06" db="EMBL/GenBank/DDBJ databases">
        <authorList>
            <consortium name="Pathogen Informatics"/>
            <person name="Doyle S."/>
        </authorList>
    </citation>
    <scope>NUCLEOTIDE SEQUENCE [LARGE SCALE GENOMIC DNA]</scope>
    <source>
        <strain evidence="11 12">NCTC11155</strain>
    </source>
</reference>
<dbReference type="EMBL" id="JABAGL010000007">
    <property type="protein sequence ID" value="NME85667.1"/>
    <property type="molecule type" value="Genomic_DNA"/>
</dbReference>
<sequence length="1053" mass="117284">MKNTIFYFKQLILSFLLCFVAIWANAQNQVVKGTVKDVLGEAVIGANVTEVGTTNGTITDINGDFSLNVSPKGKLRISFIGYQVQTVDVAGRKSLEIVLKEDTETLDEVVVVGYGTAKKRDLTGAITQVKAENLMATAPTNIQEALRGKAAGVMVAGGGLNDTPMIRIRGNRSISASNEPLFVIDGVPVNGGSDVLNPSDVASIEILKDASATAIYGARGANGVILVTTKKGEVGKVNVEYNGYLSIGKVDEYRRVRNGAEYLEYLREADRNYIYDGEGGYSIDPSCTYPSMTPNWEYDQRLEYVGSRDISGYVLESVKRAWEGGTYDPSKLRTFDWQGAGMRDETISQNHNISIRGGNENTKVFISGSFMDNKGITPRSYRKRYTLRMNLDQNLGKYITMGATTNFAYWEYFNGTGVGGNWNPLGTPYYSPGGSGDYGVGGDITQDGDPALGLVPHPTGEGMLWNPFYDFTGTEGKTKRNRIDATLYAMIKLNNGLSYRVNFGTDYYSGQEQMFYAKASTSQGFGNAKAEQKAVFDRGWTLEHILSYAKTFGQHSLNLTAVQSAQKFTQEPLTASGVGIPLESQLYYNLGSATTQGVTSNFTQWTLMSWMGRAIYGFKDNRYMVTASLRYDGSSRLADGHKWVAFPSVAVAWRISDESFIKDNISNISNLKLRFGYGKTGNSAVNPYETVGKISSSRYTWGNIGALGYAPSSLSNKVLGWETTGQYNVGLDFGFFNGRISGSIEWYKQNTYDLLMPRALPEVSGFGSITENVGETENKGLEVTLETVNFQTKDFAWTTSLQFATNKEKIVKLASGLKEDVANMWFVGHPVDTFYDYVNTKYVWGYSKEDMTEMAKFNANGHSYKPGDLRFVDLDGNYKIDAYDRTFRGQKMPKWTAGMGNTFRYKDFDLYIFMYGMFGHTIYCDPGVGHDGRMNTRYADYWTPENTQTQFRKPSKGDADQPNREAYWYNKGDFVRISDITLGYSLPKSIIKYAGLERARFYVQLQNPFTITGYPNNDPEGSVKAGRTWDRKQEAYSDPITMRNYIFGINLTF</sequence>
<dbReference type="PROSITE" id="PS52016">
    <property type="entry name" value="TONB_DEPENDENT_REC_3"/>
    <property type="match status" value="1"/>
</dbReference>
<dbReference type="Pfam" id="PF13715">
    <property type="entry name" value="CarbopepD_reg_2"/>
    <property type="match status" value="1"/>
</dbReference>
<feature type="domain" description="TonB-dependent receptor plug" evidence="9">
    <location>
        <begin position="118"/>
        <end position="224"/>
    </location>
</feature>
<evidence type="ECO:0000256" key="5">
    <source>
        <dbReference type="ARBA" id="ARBA00023136"/>
    </source>
</evidence>
<keyword evidence="2 7" id="KW-0813">Transport</keyword>
<comment type="similarity">
    <text evidence="7">Belongs to the TonB-dependent receptor family.</text>
</comment>
<dbReference type="GeneID" id="93072226"/>
<evidence type="ECO:0000313" key="12">
    <source>
        <dbReference type="Proteomes" id="UP000254424"/>
    </source>
</evidence>
<evidence type="ECO:0000256" key="2">
    <source>
        <dbReference type="ARBA" id="ARBA00022448"/>
    </source>
</evidence>
<dbReference type="GO" id="GO:0009279">
    <property type="term" value="C:cell outer membrane"/>
    <property type="evidence" value="ECO:0007669"/>
    <property type="project" value="UniProtKB-SubCell"/>
</dbReference>
<dbReference type="AlphaFoldDB" id="A0A380ZB74"/>
<evidence type="ECO:0000313" key="13">
    <source>
        <dbReference type="Proteomes" id="UP000520291"/>
    </source>
</evidence>
<gene>
    <name evidence="10" type="ORF">HF841_06460</name>
    <name evidence="11" type="ORF">NCTC11155_03644</name>
</gene>
<dbReference type="SUPFAM" id="SSF56935">
    <property type="entry name" value="Porins"/>
    <property type="match status" value="1"/>
</dbReference>
<keyword evidence="11" id="KW-0675">Receptor</keyword>
<evidence type="ECO:0000256" key="1">
    <source>
        <dbReference type="ARBA" id="ARBA00004571"/>
    </source>
</evidence>
<reference evidence="10 13" key="2">
    <citation type="submission" date="2020-04" db="EMBL/GenBank/DDBJ databases">
        <authorList>
            <person name="Hitch T.C.A."/>
            <person name="Wylensek D."/>
            <person name="Clavel T."/>
        </authorList>
    </citation>
    <scope>NUCLEOTIDE SEQUENCE [LARGE SCALE GENOMIC DNA]</scope>
    <source>
        <strain evidence="10 13">WCA3-601-WT-5E</strain>
    </source>
</reference>
<dbReference type="InterPro" id="IPR036942">
    <property type="entry name" value="Beta-barrel_TonB_sf"/>
</dbReference>
<dbReference type="RefSeq" id="WP_004288488.1">
    <property type="nucleotide sequence ID" value="NZ_CABKNQ010000020.1"/>
</dbReference>